<evidence type="ECO:0000313" key="2">
    <source>
        <dbReference type="Proteomes" id="UP001213681"/>
    </source>
</evidence>
<reference evidence="1" key="2">
    <citation type="journal article" date="2023" name="IMA Fungus">
        <title>Comparative genomic study of the Penicillium genus elucidates a diverse pangenome and 15 lateral gene transfer events.</title>
        <authorList>
            <person name="Petersen C."/>
            <person name="Sorensen T."/>
            <person name="Nielsen M.R."/>
            <person name="Sondergaard T.E."/>
            <person name="Sorensen J.L."/>
            <person name="Fitzpatrick D.A."/>
            <person name="Frisvad J.C."/>
            <person name="Nielsen K.L."/>
        </authorList>
    </citation>
    <scope>NUCLEOTIDE SEQUENCE</scope>
    <source>
        <strain evidence="1">IBT 16125</strain>
    </source>
</reference>
<reference evidence="1" key="1">
    <citation type="submission" date="2022-12" db="EMBL/GenBank/DDBJ databases">
        <authorList>
            <person name="Petersen C."/>
        </authorList>
    </citation>
    <scope>NUCLEOTIDE SEQUENCE</scope>
    <source>
        <strain evidence="1">IBT 16125</strain>
    </source>
</reference>
<dbReference type="AlphaFoldDB" id="A0AAD6C5A5"/>
<organism evidence="1 2">
    <name type="scientific">Penicillium daleae</name>
    <dbReference type="NCBI Taxonomy" id="63821"/>
    <lineage>
        <taxon>Eukaryota</taxon>
        <taxon>Fungi</taxon>
        <taxon>Dikarya</taxon>
        <taxon>Ascomycota</taxon>
        <taxon>Pezizomycotina</taxon>
        <taxon>Eurotiomycetes</taxon>
        <taxon>Eurotiomycetidae</taxon>
        <taxon>Eurotiales</taxon>
        <taxon>Aspergillaceae</taxon>
        <taxon>Penicillium</taxon>
    </lineage>
</organism>
<sequence>MIIAQNPEIQADPAKRPRVTRVSVVIHTPKRTGQPCPWSLWLQSEHISFVFELIQETQHPIILPPETMKQSREVIDCGGFPDRDFELGIELIASRPRDANVGSDTQEWVLGCLAQLTSRCSMELLSGVDTILGTKRTERPLGHEP</sequence>
<name>A0AAD6C5A5_9EURO</name>
<comment type="caution">
    <text evidence="1">The sequence shown here is derived from an EMBL/GenBank/DDBJ whole genome shotgun (WGS) entry which is preliminary data.</text>
</comment>
<dbReference type="GeneID" id="81600435"/>
<accession>A0AAD6C5A5</accession>
<dbReference type="Proteomes" id="UP001213681">
    <property type="component" value="Unassembled WGS sequence"/>
</dbReference>
<keyword evidence="2" id="KW-1185">Reference proteome</keyword>
<dbReference type="EMBL" id="JAPVEA010000006">
    <property type="protein sequence ID" value="KAJ5450361.1"/>
    <property type="molecule type" value="Genomic_DNA"/>
</dbReference>
<dbReference type="RefSeq" id="XP_056765896.1">
    <property type="nucleotide sequence ID" value="XM_056910192.1"/>
</dbReference>
<protein>
    <submittedName>
        <fullName evidence="1">Uncharacterized protein</fullName>
    </submittedName>
</protein>
<evidence type="ECO:0000313" key="1">
    <source>
        <dbReference type="EMBL" id="KAJ5450361.1"/>
    </source>
</evidence>
<gene>
    <name evidence="1" type="ORF">N7458_006810</name>
</gene>
<proteinExistence type="predicted"/>